<evidence type="ECO:0000256" key="1">
    <source>
        <dbReference type="ARBA" id="ARBA00023172"/>
    </source>
</evidence>
<dbReference type="EMBL" id="CP036263">
    <property type="protein sequence ID" value="QDS99334.1"/>
    <property type="molecule type" value="Genomic_DNA"/>
</dbReference>
<dbReference type="GO" id="GO:0006310">
    <property type="term" value="P:DNA recombination"/>
    <property type="evidence" value="ECO:0007669"/>
    <property type="project" value="UniProtKB-KW"/>
</dbReference>
<dbReference type="PANTHER" id="PTHR30349:SF64">
    <property type="entry name" value="PROPHAGE INTEGRASE INTD-RELATED"/>
    <property type="match status" value="1"/>
</dbReference>
<dbReference type="InterPro" id="IPR002104">
    <property type="entry name" value="Integrase_catalytic"/>
</dbReference>
<evidence type="ECO:0000313" key="3">
    <source>
        <dbReference type="EMBL" id="QDS99334.1"/>
    </source>
</evidence>
<proteinExistence type="predicted"/>
<accession>A0A517MWS5</accession>
<dbReference type="Gene3D" id="1.10.443.10">
    <property type="entry name" value="Intergrase catalytic core"/>
    <property type="match status" value="1"/>
</dbReference>
<organism evidence="3 4">
    <name type="scientific">Adhaeretor mobilis</name>
    <dbReference type="NCBI Taxonomy" id="1930276"/>
    <lineage>
        <taxon>Bacteria</taxon>
        <taxon>Pseudomonadati</taxon>
        <taxon>Planctomycetota</taxon>
        <taxon>Planctomycetia</taxon>
        <taxon>Pirellulales</taxon>
        <taxon>Lacipirellulaceae</taxon>
        <taxon>Adhaeretor</taxon>
    </lineage>
</organism>
<sequence length="407" mass="46460">MPRLLKKPPKYGRHKASGQACVYVNGTEVYLGKYGSPKSHDRYRDFLAEWRSQQAVVENSEIAQATEDSLAKTLHPAALRRKRREGGVVTLDELIFVYRRHASSYYVKYGKVTREAELIVELTTLLGKKHGDEPVDEFGPVQLDNFRDDLIVERDWSRKVINKQISRLIRMFKWAVGKEMCAAEVPLQLSALGGLKKGRTDARETSGVSSVDDTLIEQTLPYLPEIISDMVRFQRLTSARPGEVCALRPCDIDRSGEVWVYTPDAHKTEHHEKSRSVYIGPQAQQMLASYLVRDEKKFCFSPEESIARARQRQQKLHDKPWKRTALRPPAERYQVASYRVAIRRACKKAGVEVWTPNQLRHTGATEIRKKFGLEAAQVICGHEKADVTQVYAERDRQLAEKVAKEVG</sequence>
<dbReference type="SUPFAM" id="SSF56349">
    <property type="entry name" value="DNA breaking-rejoining enzymes"/>
    <property type="match status" value="1"/>
</dbReference>
<dbReference type="CDD" id="cd00397">
    <property type="entry name" value="DNA_BRE_C"/>
    <property type="match status" value="1"/>
</dbReference>
<name>A0A517MWS5_9BACT</name>
<dbReference type="InterPro" id="IPR050090">
    <property type="entry name" value="Tyrosine_recombinase_XerCD"/>
</dbReference>
<dbReference type="KEGG" id="amob:HG15A2_26560"/>
<keyword evidence="4" id="KW-1185">Reference proteome</keyword>
<dbReference type="RefSeq" id="WP_145060569.1">
    <property type="nucleotide sequence ID" value="NZ_CP036263.1"/>
</dbReference>
<gene>
    <name evidence="3" type="ORF">HG15A2_26560</name>
</gene>
<dbReference type="InterPro" id="IPR011010">
    <property type="entry name" value="DNA_brk_join_enz"/>
</dbReference>
<reference evidence="3 4" key="1">
    <citation type="submission" date="2019-02" db="EMBL/GenBank/DDBJ databases">
        <title>Deep-cultivation of Planctomycetes and their phenomic and genomic characterization uncovers novel biology.</title>
        <authorList>
            <person name="Wiegand S."/>
            <person name="Jogler M."/>
            <person name="Boedeker C."/>
            <person name="Pinto D."/>
            <person name="Vollmers J."/>
            <person name="Rivas-Marin E."/>
            <person name="Kohn T."/>
            <person name="Peeters S.H."/>
            <person name="Heuer A."/>
            <person name="Rast P."/>
            <person name="Oberbeckmann S."/>
            <person name="Bunk B."/>
            <person name="Jeske O."/>
            <person name="Meyerdierks A."/>
            <person name="Storesund J.E."/>
            <person name="Kallscheuer N."/>
            <person name="Luecker S."/>
            <person name="Lage O.M."/>
            <person name="Pohl T."/>
            <person name="Merkel B.J."/>
            <person name="Hornburger P."/>
            <person name="Mueller R.-W."/>
            <person name="Bruemmer F."/>
            <person name="Labrenz M."/>
            <person name="Spormann A.M."/>
            <person name="Op den Camp H."/>
            <person name="Overmann J."/>
            <person name="Amann R."/>
            <person name="Jetten M.S.M."/>
            <person name="Mascher T."/>
            <person name="Medema M.H."/>
            <person name="Devos D.P."/>
            <person name="Kaster A.-K."/>
            <person name="Ovreas L."/>
            <person name="Rohde M."/>
            <person name="Galperin M.Y."/>
            <person name="Jogler C."/>
        </authorList>
    </citation>
    <scope>NUCLEOTIDE SEQUENCE [LARGE SCALE GENOMIC DNA]</scope>
    <source>
        <strain evidence="3 4">HG15A2</strain>
    </source>
</reference>
<evidence type="ECO:0000313" key="4">
    <source>
        <dbReference type="Proteomes" id="UP000319852"/>
    </source>
</evidence>
<dbReference type="GO" id="GO:0015074">
    <property type="term" value="P:DNA integration"/>
    <property type="evidence" value="ECO:0007669"/>
    <property type="project" value="InterPro"/>
</dbReference>
<dbReference type="GO" id="GO:0003677">
    <property type="term" value="F:DNA binding"/>
    <property type="evidence" value="ECO:0007669"/>
    <property type="project" value="InterPro"/>
</dbReference>
<feature type="domain" description="Tyr recombinase" evidence="2">
    <location>
        <begin position="203"/>
        <end position="404"/>
    </location>
</feature>
<dbReference type="OrthoDB" id="254233at2"/>
<dbReference type="InterPro" id="IPR013762">
    <property type="entry name" value="Integrase-like_cat_sf"/>
</dbReference>
<dbReference type="Proteomes" id="UP000319852">
    <property type="component" value="Chromosome"/>
</dbReference>
<protein>
    <submittedName>
        <fullName evidence="3">Site-specific tyrosine recombinase XerC</fullName>
    </submittedName>
</protein>
<dbReference type="AlphaFoldDB" id="A0A517MWS5"/>
<dbReference type="Pfam" id="PF00589">
    <property type="entry name" value="Phage_integrase"/>
    <property type="match status" value="1"/>
</dbReference>
<keyword evidence="1" id="KW-0233">DNA recombination</keyword>
<dbReference type="PANTHER" id="PTHR30349">
    <property type="entry name" value="PHAGE INTEGRASE-RELATED"/>
    <property type="match status" value="1"/>
</dbReference>
<evidence type="ECO:0000259" key="2">
    <source>
        <dbReference type="PROSITE" id="PS51898"/>
    </source>
</evidence>
<dbReference type="PROSITE" id="PS51898">
    <property type="entry name" value="TYR_RECOMBINASE"/>
    <property type="match status" value="1"/>
</dbReference>